<feature type="transmembrane region" description="Helical" evidence="1">
    <location>
        <begin position="60"/>
        <end position="84"/>
    </location>
</feature>
<dbReference type="PATRIC" id="fig|838561.3.peg.958"/>
<dbReference type="STRING" id="838561.P344_04990"/>
<sequence>MSFLLVALATGFLEWKNLAHNNHKFKNLTYTLILPFGYMCGVGLYTSIKKLILKLKHLRVWIMAGVGLLAGPISMALLMISALFLNDGTLGNFILNTAPIYCMIISRVVLKEKINRFGLVGILITTLFTFGMLFNYFFIKEQINWKLIAGVLLSFIAALCYAFEGTISDYFLHSNKIQLSNYEVVLVKSFISFWTMLIIALPIASAIDNQPSYQGWVVFKSSFDLYGWQAILVYVSGIVMGTGRLMYFETVKLSNGTYALATQLTMLIWTPVLQILGNTFISEINVDKLQWYYWVWSVFILLGLVIITFNENLNSYYNRWKLKRSAQRTITISPEPAKNPNKTIDN</sequence>
<evidence type="ECO:0000256" key="1">
    <source>
        <dbReference type="SAM" id="Phobius"/>
    </source>
</evidence>
<accession>W6ANM4</accession>
<name>W6ANM4_9MOLU</name>
<feature type="transmembrane region" description="Helical" evidence="1">
    <location>
        <begin position="184"/>
        <end position="207"/>
    </location>
</feature>
<dbReference type="AlphaFoldDB" id="W6ANM4"/>
<evidence type="ECO:0000313" key="3">
    <source>
        <dbReference type="Proteomes" id="UP000019260"/>
    </source>
</evidence>
<organism evidence="2 3">
    <name type="scientific">Spiroplasma mirum ATCC 29335</name>
    <dbReference type="NCBI Taxonomy" id="838561"/>
    <lineage>
        <taxon>Bacteria</taxon>
        <taxon>Bacillati</taxon>
        <taxon>Mycoplasmatota</taxon>
        <taxon>Mollicutes</taxon>
        <taxon>Entomoplasmatales</taxon>
        <taxon>Spiroplasmataceae</taxon>
        <taxon>Spiroplasma</taxon>
    </lineage>
</organism>
<gene>
    <name evidence="2" type="ORF">P344_04990</name>
</gene>
<feature type="transmembrane region" description="Helical" evidence="1">
    <location>
        <begin position="29"/>
        <end position="48"/>
    </location>
</feature>
<feature type="transmembrane region" description="Helical" evidence="1">
    <location>
        <begin position="90"/>
        <end position="110"/>
    </location>
</feature>
<proteinExistence type="predicted"/>
<feature type="transmembrane region" description="Helical" evidence="1">
    <location>
        <begin position="227"/>
        <end position="247"/>
    </location>
</feature>
<dbReference type="EMBL" id="CP006720">
    <property type="protein sequence ID" value="AHI58320.1"/>
    <property type="molecule type" value="Genomic_DNA"/>
</dbReference>
<keyword evidence="1" id="KW-0812">Transmembrane</keyword>
<evidence type="ECO:0000313" key="2">
    <source>
        <dbReference type="EMBL" id="AHI58320.1"/>
    </source>
</evidence>
<keyword evidence="3" id="KW-1185">Reference proteome</keyword>
<keyword evidence="1" id="KW-1133">Transmembrane helix</keyword>
<dbReference type="Proteomes" id="UP000019260">
    <property type="component" value="Chromosome"/>
</dbReference>
<dbReference type="InterPro" id="IPR037185">
    <property type="entry name" value="EmrE-like"/>
</dbReference>
<feature type="transmembrane region" description="Helical" evidence="1">
    <location>
        <begin position="145"/>
        <end position="163"/>
    </location>
</feature>
<evidence type="ECO:0008006" key="4">
    <source>
        <dbReference type="Google" id="ProtNLM"/>
    </source>
</evidence>
<keyword evidence="1" id="KW-0472">Membrane</keyword>
<feature type="transmembrane region" description="Helical" evidence="1">
    <location>
        <begin position="293"/>
        <end position="313"/>
    </location>
</feature>
<protein>
    <recommendedName>
        <fullName evidence="4">EamA domain-containing protein</fullName>
    </recommendedName>
</protein>
<feature type="transmembrane region" description="Helical" evidence="1">
    <location>
        <begin position="259"/>
        <end position="281"/>
    </location>
</feature>
<dbReference type="eggNOG" id="COG0697">
    <property type="taxonomic scope" value="Bacteria"/>
</dbReference>
<dbReference type="KEGG" id="smia:P344_04990"/>
<feature type="transmembrane region" description="Helical" evidence="1">
    <location>
        <begin position="117"/>
        <end position="139"/>
    </location>
</feature>
<reference evidence="2 3" key="1">
    <citation type="submission" date="2013-09" db="EMBL/GenBank/DDBJ databases">
        <title>Complete genome sequence of Spiroplasma mirum suckling mouse cataract agent.</title>
        <authorList>
            <person name="Landry C.A."/>
            <person name="Bastian F.O."/>
            <person name="Thune R.L."/>
        </authorList>
    </citation>
    <scope>NUCLEOTIDE SEQUENCE [LARGE SCALE GENOMIC DNA]</scope>
    <source>
        <strain evidence="2 3">SMCA</strain>
    </source>
</reference>
<dbReference type="SUPFAM" id="SSF103481">
    <property type="entry name" value="Multidrug resistance efflux transporter EmrE"/>
    <property type="match status" value="1"/>
</dbReference>
<dbReference type="HOGENOM" id="CLU_801439_0_0_14"/>